<feature type="compositionally biased region" description="Basic and acidic residues" evidence="1">
    <location>
        <begin position="387"/>
        <end position="400"/>
    </location>
</feature>
<evidence type="ECO:0000256" key="3">
    <source>
        <dbReference type="SAM" id="SignalP"/>
    </source>
</evidence>
<keyword evidence="2" id="KW-1133">Transmembrane helix</keyword>
<keyword evidence="2" id="KW-0472">Membrane</keyword>
<gene>
    <name evidence="4" type="ORF">B0H66DRAFT_605520</name>
</gene>
<comment type="caution">
    <text evidence="4">The sequence shown here is derived from an EMBL/GenBank/DDBJ whole genome shotgun (WGS) entry which is preliminary data.</text>
</comment>
<feature type="region of interest" description="Disordered" evidence="1">
    <location>
        <begin position="361"/>
        <end position="400"/>
    </location>
</feature>
<keyword evidence="2" id="KW-0812">Transmembrane</keyword>
<reference evidence="4" key="1">
    <citation type="journal article" date="2023" name="Mol. Phylogenet. Evol.">
        <title>Genome-scale phylogeny and comparative genomics of the fungal order Sordariales.</title>
        <authorList>
            <person name="Hensen N."/>
            <person name="Bonometti L."/>
            <person name="Westerberg I."/>
            <person name="Brannstrom I.O."/>
            <person name="Guillou S."/>
            <person name="Cros-Aarteil S."/>
            <person name="Calhoun S."/>
            <person name="Haridas S."/>
            <person name="Kuo A."/>
            <person name="Mondo S."/>
            <person name="Pangilinan J."/>
            <person name="Riley R."/>
            <person name="LaButti K."/>
            <person name="Andreopoulos B."/>
            <person name="Lipzen A."/>
            <person name="Chen C."/>
            <person name="Yan M."/>
            <person name="Daum C."/>
            <person name="Ng V."/>
            <person name="Clum A."/>
            <person name="Steindorff A."/>
            <person name="Ohm R.A."/>
            <person name="Martin F."/>
            <person name="Silar P."/>
            <person name="Natvig D.O."/>
            <person name="Lalanne C."/>
            <person name="Gautier V."/>
            <person name="Ament-Velasquez S.L."/>
            <person name="Kruys A."/>
            <person name="Hutchinson M.I."/>
            <person name="Powell A.J."/>
            <person name="Barry K."/>
            <person name="Miller A.N."/>
            <person name="Grigoriev I.V."/>
            <person name="Debuchy R."/>
            <person name="Gladieux P."/>
            <person name="Hiltunen Thoren M."/>
            <person name="Johannesson H."/>
        </authorList>
    </citation>
    <scope>NUCLEOTIDE SEQUENCE</scope>
    <source>
        <strain evidence="4">CBS 118394</strain>
    </source>
</reference>
<sequence>MTSLYLRKKGYLLLLCLFSALASAAYLAPPPRVSLVPKTPFPEDQTSQNIDPMLPLHGDYDATHAPAREFTVRGSTDLSALQFDFAGFRKKYGLHMYGVICFFISIKTGLYGFAQLFLPDSNCREAQELRKSGQKYAAQVFWCVVNSIIVVLSWALLALSGPQAITTLQKIWADTMGNTRGTPKKDLTLGAQAALPALSDMFGFDVRHIGFWNDTTVAASPPGSKRDTGDGWQQHEGGEVVTRPVFGGQLKDGRDVHFSFLNSENKKRDEDDDYGSISVRFKENDRALLDKLREGAGLDVKVKPLMEPAEEYKLDEEEIRKVLAEQLGCIMSQYTFGGYSPGSTPTPSTCACSTTASRRTGSLPISRRTGLGRKRSVLDDMGGYRPYIDEDRQCRPRDEL</sequence>
<evidence type="ECO:0000313" key="4">
    <source>
        <dbReference type="EMBL" id="KAK3314573.1"/>
    </source>
</evidence>
<dbReference type="AlphaFoldDB" id="A0AAE0HX65"/>
<feature type="transmembrane region" description="Helical" evidence="2">
    <location>
        <begin position="94"/>
        <end position="118"/>
    </location>
</feature>
<feature type="transmembrane region" description="Helical" evidence="2">
    <location>
        <begin position="139"/>
        <end position="159"/>
    </location>
</feature>
<accession>A0AAE0HX65</accession>
<keyword evidence="5" id="KW-1185">Reference proteome</keyword>
<protein>
    <submittedName>
        <fullName evidence="4">Uncharacterized protein</fullName>
    </submittedName>
</protein>
<dbReference type="EMBL" id="JAUEDM010000006">
    <property type="protein sequence ID" value="KAK3314573.1"/>
    <property type="molecule type" value="Genomic_DNA"/>
</dbReference>
<proteinExistence type="predicted"/>
<dbReference type="Proteomes" id="UP001283341">
    <property type="component" value="Unassembled WGS sequence"/>
</dbReference>
<evidence type="ECO:0000256" key="2">
    <source>
        <dbReference type="SAM" id="Phobius"/>
    </source>
</evidence>
<reference evidence="4" key="2">
    <citation type="submission" date="2023-06" db="EMBL/GenBank/DDBJ databases">
        <authorList>
            <consortium name="Lawrence Berkeley National Laboratory"/>
            <person name="Haridas S."/>
            <person name="Hensen N."/>
            <person name="Bonometti L."/>
            <person name="Westerberg I."/>
            <person name="Brannstrom I.O."/>
            <person name="Guillou S."/>
            <person name="Cros-Aarteil S."/>
            <person name="Calhoun S."/>
            <person name="Kuo A."/>
            <person name="Mondo S."/>
            <person name="Pangilinan J."/>
            <person name="Riley R."/>
            <person name="Labutti K."/>
            <person name="Andreopoulos B."/>
            <person name="Lipzen A."/>
            <person name="Chen C."/>
            <person name="Yanf M."/>
            <person name="Daum C."/>
            <person name="Ng V."/>
            <person name="Clum A."/>
            <person name="Steindorff A."/>
            <person name="Ohm R."/>
            <person name="Martin F."/>
            <person name="Silar P."/>
            <person name="Natvig D."/>
            <person name="Lalanne C."/>
            <person name="Gautier V."/>
            <person name="Ament-Velasquez S.L."/>
            <person name="Kruys A."/>
            <person name="Hutchinson M.I."/>
            <person name="Powell A.J."/>
            <person name="Barry K."/>
            <person name="Miller A.N."/>
            <person name="Grigoriev I.V."/>
            <person name="Debuchy R."/>
            <person name="Gladieux P."/>
            <person name="Thoren M.H."/>
            <person name="Johannesson H."/>
        </authorList>
    </citation>
    <scope>NUCLEOTIDE SEQUENCE</scope>
    <source>
        <strain evidence="4">CBS 118394</strain>
    </source>
</reference>
<feature type="chain" id="PRO_5042206726" evidence="3">
    <location>
        <begin position="25"/>
        <end position="400"/>
    </location>
</feature>
<evidence type="ECO:0000256" key="1">
    <source>
        <dbReference type="SAM" id="MobiDB-lite"/>
    </source>
</evidence>
<keyword evidence="3" id="KW-0732">Signal</keyword>
<name>A0AAE0HX65_9PEZI</name>
<organism evidence="4 5">
    <name type="scientific">Apodospora peruviana</name>
    <dbReference type="NCBI Taxonomy" id="516989"/>
    <lineage>
        <taxon>Eukaryota</taxon>
        <taxon>Fungi</taxon>
        <taxon>Dikarya</taxon>
        <taxon>Ascomycota</taxon>
        <taxon>Pezizomycotina</taxon>
        <taxon>Sordariomycetes</taxon>
        <taxon>Sordariomycetidae</taxon>
        <taxon>Sordariales</taxon>
        <taxon>Lasiosphaeriaceae</taxon>
        <taxon>Apodospora</taxon>
    </lineage>
</organism>
<evidence type="ECO:0000313" key="5">
    <source>
        <dbReference type="Proteomes" id="UP001283341"/>
    </source>
</evidence>
<feature type="signal peptide" evidence="3">
    <location>
        <begin position="1"/>
        <end position="24"/>
    </location>
</feature>